<keyword evidence="2" id="KW-1185">Reference proteome</keyword>
<protein>
    <submittedName>
        <fullName evidence="1">Uncharacterized protein</fullName>
    </submittedName>
</protein>
<evidence type="ECO:0000313" key="1">
    <source>
        <dbReference type="EMBL" id="KRG29938.1"/>
    </source>
</evidence>
<gene>
    <name evidence="1" type="ORF">APR42_14300</name>
</gene>
<dbReference type="STRING" id="270918.APR42_14300"/>
<accession>A0A0Q9ZIN2</accession>
<evidence type="ECO:0000313" key="2">
    <source>
        <dbReference type="Proteomes" id="UP000051643"/>
    </source>
</evidence>
<comment type="caution">
    <text evidence="1">The sequence shown here is derived from an EMBL/GenBank/DDBJ whole genome shotgun (WGS) entry which is preliminary data.</text>
</comment>
<organism evidence="1 2">
    <name type="scientific">Salegentibacter mishustinae</name>
    <dbReference type="NCBI Taxonomy" id="270918"/>
    <lineage>
        <taxon>Bacteria</taxon>
        <taxon>Pseudomonadati</taxon>
        <taxon>Bacteroidota</taxon>
        <taxon>Flavobacteriia</taxon>
        <taxon>Flavobacteriales</taxon>
        <taxon>Flavobacteriaceae</taxon>
        <taxon>Salegentibacter</taxon>
    </lineage>
</organism>
<reference evidence="1" key="1">
    <citation type="submission" date="2015-10" db="EMBL/GenBank/DDBJ databases">
        <title>Draft genome sequence of Salegentibacter mishustinae KCTC 12263.</title>
        <authorList>
            <person name="Lin W."/>
            <person name="Zheng Q."/>
        </authorList>
    </citation>
    <scope>NUCLEOTIDE SEQUENCE [LARGE SCALE GENOMIC DNA]</scope>
    <source>
        <strain evidence="1">KCTC 12263</strain>
    </source>
</reference>
<proteinExistence type="predicted"/>
<dbReference type="EMBL" id="LKTP01000003">
    <property type="protein sequence ID" value="KRG29938.1"/>
    <property type="molecule type" value="Genomic_DNA"/>
</dbReference>
<dbReference type="Proteomes" id="UP000051643">
    <property type="component" value="Unassembled WGS sequence"/>
</dbReference>
<name>A0A0Q9ZIN2_9FLAO</name>
<sequence>MQFIYNMNTSDLIKTFEQLIFHFLCYVFLSLCSSDTKENETKEKALFPRYFSAKLKTSFVLLKSFQGFKIF</sequence>
<dbReference type="AlphaFoldDB" id="A0A0Q9ZIN2"/>